<reference evidence="2" key="1">
    <citation type="submission" date="2022-10" db="EMBL/GenBank/DDBJ databases">
        <title>Genome assembly of Pristionchus species.</title>
        <authorList>
            <person name="Yoshida K."/>
            <person name="Sommer R.J."/>
        </authorList>
    </citation>
    <scope>NUCLEOTIDE SEQUENCE [LARGE SCALE GENOMIC DNA]</scope>
    <source>
        <strain evidence="2">RS5460</strain>
    </source>
</reference>
<accession>A0AAN5C6W5</accession>
<name>A0AAN5C6W5_9BILA</name>
<comment type="caution">
    <text evidence="1">The sequence shown here is derived from an EMBL/GenBank/DDBJ whole genome shotgun (WGS) entry which is preliminary data.</text>
</comment>
<keyword evidence="2" id="KW-1185">Reference proteome</keyword>
<dbReference type="AlphaFoldDB" id="A0AAN5C6W5"/>
<dbReference type="Proteomes" id="UP001328107">
    <property type="component" value="Unassembled WGS sequence"/>
</dbReference>
<sequence>LAGTHRANMLDYESRVEEERLMWQPLVDEEKREKEEKERTRLENMNRWRESFPTVSEYLPCEGITLHLDGSRLYNQRLLLRQSDQDWCNENLYTLYPSIVVSEILRFIDVSPVGTNSHHNIVSSPSTNNDPLYSSFGQELRINRRYQPVRDAIGKIKRGYNIYATGMFYLDTRLQLDNIQSFIHETTRLEATRSHWIPESVKALSSFAQRFLSDHKAEIRRLNGEEINNLSRLISLTHSTRGRVDLVYKLVEPFRGESKWSHDKVDKLWAYIFSFTIEPLVISEYQAPLLRQLQSELLYVFLLFCDNLYSFGKCPSHFNEEFIFYDPTGVPTSLMGTGAAASLSSSSATTTTVATGSTLVAVEDGNSDVSSITSAIPTRGLVSESKVAARDVRCRLWNSTDFLSFMLTGVQTRAKLGALDSLDRAFSRAFTTEFTKEAEGRDGMNTSPLSFVSIRASLLNAARSCTRVLTEEFMSAFRKDDTLSNVLKDARSIFIGSALCSYAGSLRGGAAVRPIEVREAFSRSLIDAKISIERSRRWGVDTEEKYGRIIARLEWPLPYVLHPPLLSLLGDARHFVLNLLRCSEIIMDIQCDVEHPVADDCRRPFLLLMRNLLQLITLISELFYKQAQSLIDRYFVRIDASNTVDEARGHSDALHDRLRDLVGRSGIRKMVRELVDMLCKMSEEIHLFLLSGKITSMEIFKWSKIVDRERAMLISMGENMTNNVLADLVTMFKI</sequence>
<evidence type="ECO:0000313" key="1">
    <source>
        <dbReference type="EMBL" id="GMR39693.1"/>
    </source>
</evidence>
<dbReference type="EMBL" id="BTRK01000002">
    <property type="protein sequence ID" value="GMR39693.1"/>
    <property type="molecule type" value="Genomic_DNA"/>
</dbReference>
<feature type="non-terminal residue" evidence="1">
    <location>
        <position position="1"/>
    </location>
</feature>
<protein>
    <submittedName>
        <fullName evidence="1">Uncharacterized protein</fullName>
    </submittedName>
</protein>
<evidence type="ECO:0000313" key="2">
    <source>
        <dbReference type="Proteomes" id="UP001328107"/>
    </source>
</evidence>
<proteinExistence type="predicted"/>
<organism evidence="1 2">
    <name type="scientific">Pristionchus mayeri</name>
    <dbReference type="NCBI Taxonomy" id="1317129"/>
    <lineage>
        <taxon>Eukaryota</taxon>
        <taxon>Metazoa</taxon>
        <taxon>Ecdysozoa</taxon>
        <taxon>Nematoda</taxon>
        <taxon>Chromadorea</taxon>
        <taxon>Rhabditida</taxon>
        <taxon>Rhabditina</taxon>
        <taxon>Diplogasteromorpha</taxon>
        <taxon>Diplogasteroidea</taxon>
        <taxon>Neodiplogasteridae</taxon>
        <taxon>Pristionchus</taxon>
    </lineage>
</organism>
<gene>
    <name evidence="1" type="ORF">PMAYCL1PPCAC_09888</name>
</gene>